<gene>
    <name evidence="1" type="ORF">PISMIDRAFT_352996</name>
</gene>
<name>A0A0C9Z781_9AGAM</name>
<organism evidence="1 2">
    <name type="scientific">Pisolithus microcarpus 441</name>
    <dbReference type="NCBI Taxonomy" id="765257"/>
    <lineage>
        <taxon>Eukaryota</taxon>
        <taxon>Fungi</taxon>
        <taxon>Dikarya</taxon>
        <taxon>Basidiomycota</taxon>
        <taxon>Agaricomycotina</taxon>
        <taxon>Agaricomycetes</taxon>
        <taxon>Agaricomycetidae</taxon>
        <taxon>Boletales</taxon>
        <taxon>Sclerodermatineae</taxon>
        <taxon>Pisolithaceae</taxon>
        <taxon>Pisolithus</taxon>
    </lineage>
</organism>
<dbReference type="Proteomes" id="UP000054018">
    <property type="component" value="Unassembled WGS sequence"/>
</dbReference>
<proteinExistence type="predicted"/>
<protein>
    <submittedName>
        <fullName evidence="1">Uncharacterized protein</fullName>
    </submittedName>
</protein>
<evidence type="ECO:0000313" key="1">
    <source>
        <dbReference type="EMBL" id="KIK25111.1"/>
    </source>
</evidence>
<accession>A0A0C9Z781</accession>
<evidence type="ECO:0000313" key="2">
    <source>
        <dbReference type="Proteomes" id="UP000054018"/>
    </source>
</evidence>
<sequence length="87" mass="9959">MPWLLWRARWMCGDIISRRTIFPTNLGIPHSVYSPVISTVSDCFRMPGRLRSQYDVVTTAFPGKKMVLRSINQGTFRCRTTKTSGCC</sequence>
<dbReference type="HOGENOM" id="CLU_2484169_0_0_1"/>
<keyword evidence="2" id="KW-1185">Reference proteome</keyword>
<reference evidence="2" key="2">
    <citation type="submission" date="2015-01" db="EMBL/GenBank/DDBJ databases">
        <title>Evolutionary Origins and Diversification of the Mycorrhizal Mutualists.</title>
        <authorList>
            <consortium name="DOE Joint Genome Institute"/>
            <consortium name="Mycorrhizal Genomics Consortium"/>
            <person name="Kohler A."/>
            <person name="Kuo A."/>
            <person name="Nagy L.G."/>
            <person name="Floudas D."/>
            <person name="Copeland A."/>
            <person name="Barry K.W."/>
            <person name="Cichocki N."/>
            <person name="Veneault-Fourrey C."/>
            <person name="LaButti K."/>
            <person name="Lindquist E.A."/>
            <person name="Lipzen A."/>
            <person name="Lundell T."/>
            <person name="Morin E."/>
            <person name="Murat C."/>
            <person name="Riley R."/>
            <person name="Ohm R."/>
            <person name="Sun H."/>
            <person name="Tunlid A."/>
            <person name="Henrissat B."/>
            <person name="Grigoriev I.V."/>
            <person name="Hibbett D.S."/>
            <person name="Martin F."/>
        </authorList>
    </citation>
    <scope>NUCLEOTIDE SEQUENCE [LARGE SCALE GENOMIC DNA]</scope>
    <source>
        <strain evidence="2">441</strain>
    </source>
</reference>
<dbReference type="EMBL" id="KN833710">
    <property type="protein sequence ID" value="KIK25111.1"/>
    <property type="molecule type" value="Genomic_DNA"/>
</dbReference>
<dbReference type="AlphaFoldDB" id="A0A0C9Z781"/>
<reference evidence="1 2" key="1">
    <citation type="submission" date="2014-04" db="EMBL/GenBank/DDBJ databases">
        <authorList>
            <consortium name="DOE Joint Genome Institute"/>
            <person name="Kuo A."/>
            <person name="Kohler A."/>
            <person name="Costa M.D."/>
            <person name="Nagy L.G."/>
            <person name="Floudas D."/>
            <person name="Copeland A."/>
            <person name="Barry K.W."/>
            <person name="Cichocki N."/>
            <person name="Veneault-Fourrey C."/>
            <person name="LaButti K."/>
            <person name="Lindquist E.A."/>
            <person name="Lipzen A."/>
            <person name="Lundell T."/>
            <person name="Morin E."/>
            <person name="Murat C."/>
            <person name="Sun H."/>
            <person name="Tunlid A."/>
            <person name="Henrissat B."/>
            <person name="Grigoriev I.V."/>
            <person name="Hibbett D.S."/>
            <person name="Martin F."/>
            <person name="Nordberg H.P."/>
            <person name="Cantor M.N."/>
            <person name="Hua S.X."/>
        </authorList>
    </citation>
    <scope>NUCLEOTIDE SEQUENCE [LARGE SCALE GENOMIC DNA]</scope>
    <source>
        <strain evidence="1 2">441</strain>
    </source>
</reference>